<dbReference type="PANTHER" id="PTHR10174:SF212">
    <property type="entry name" value="MIP26555P1"/>
    <property type="match status" value="1"/>
</dbReference>
<dbReference type="Proteomes" id="UP000827092">
    <property type="component" value="Unassembled WGS sequence"/>
</dbReference>
<evidence type="ECO:0000259" key="2">
    <source>
        <dbReference type="PROSITE" id="PS50191"/>
    </source>
</evidence>
<dbReference type="GO" id="GO:0016020">
    <property type="term" value="C:membrane"/>
    <property type="evidence" value="ECO:0007669"/>
    <property type="project" value="TreeGrafter"/>
</dbReference>
<dbReference type="InterPro" id="IPR036273">
    <property type="entry name" value="CRAL/TRIO_N_dom_sf"/>
</dbReference>
<dbReference type="GO" id="GO:1902936">
    <property type="term" value="F:phosphatidylinositol bisphosphate binding"/>
    <property type="evidence" value="ECO:0007669"/>
    <property type="project" value="TreeGrafter"/>
</dbReference>
<dbReference type="Pfam" id="PF00650">
    <property type="entry name" value="CRAL_TRIO"/>
    <property type="match status" value="1"/>
</dbReference>
<feature type="region of interest" description="Disordered" evidence="1">
    <location>
        <begin position="1"/>
        <end position="49"/>
    </location>
</feature>
<proteinExistence type="predicted"/>
<protein>
    <recommendedName>
        <fullName evidence="2">CRAL-TRIO domain-containing protein</fullName>
    </recommendedName>
</protein>
<dbReference type="EMBL" id="JAFNEN010000248">
    <property type="protein sequence ID" value="KAG8188118.1"/>
    <property type="molecule type" value="Genomic_DNA"/>
</dbReference>
<sequence length="357" mass="40876">MSLLGKDSSKSNLTMQSNDNKHSKGKNKSSTNKTSNAEHSDNKCKGTPLPELPALEGYLSYMMKEITPELAAHAKLNLNETEESRREGLRKMREILKADPDLKFTDTDDFLLIFLRSRKFDPKRSSDFFKTGLSYIESYRHLLDRKDPEVIRSIIGSKMVGFMPYRDAKGRAIIYARADKWDWTTIPAGDAIFGGVVAVQSAAHNPVNQVSGFVVVLDLKDLKIQQVLAMTRWLIFGTITLQRACPCFMKAFHVINVPPIYKIGWKLVKPLLSEKIRKRFIFHKSDDLSTLYEYIPQEILPKELGGPYPFTNDYWAQDIDLIENLYYSYLDNNYFISKRKGKTTGRKNSISNIPKDI</sequence>
<dbReference type="Gene3D" id="1.10.8.20">
    <property type="entry name" value="N-terminal domain of phosphatidylinositol transfer protein sec14p"/>
    <property type="match status" value="1"/>
</dbReference>
<dbReference type="InterPro" id="IPR001251">
    <property type="entry name" value="CRAL-TRIO_dom"/>
</dbReference>
<gene>
    <name evidence="3" type="ORF">JTE90_029046</name>
</gene>
<dbReference type="CDD" id="cd00170">
    <property type="entry name" value="SEC14"/>
    <property type="match status" value="1"/>
</dbReference>
<dbReference type="InterPro" id="IPR036865">
    <property type="entry name" value="CRAL-TRIO_dom_sf"/>
</dbReference>
<keyword evidence="4" id="KW-1185">Reference proteome</keyword>
<feature type="domain" description="CRAL-TRIO" evidence="2">
    <location>
        <begin position="147"/>
        <end position="312"/>
    </location>
</feature>
<reference evidence="3 4" key="1">
    <citation type="journal article" date="2022" name="Nat. Ecol. Evol.">
        <title>A masculinizing supergene underlies an exaggerated male reproductive morph in a spider.</title>
        <authorList>
            <person name="Hendrickx F."/>
            <person name="De Corte Z."/>
            <person name="Sonet G."/>
            <person name="Van Belleghem S.M."/>
            <person name="Kostlbacher S."/>
            <person name="Vangestel C."/>
        </authorList>
    </citation>
    <scope>NUCLEOTIDE SEQUENCE [LARGE SCALE GENOMIC DNA]</scope>
    <source>
        <strain evidence="3">W744_W776</strain>
    </source>
</reference>
<dbReference type="AlphaFoldDB" id="A0AAV6UWF2"/>
<evidence type="ECO:0000256" key="1">
    <source>
        <dbReference type="SAM" id="MobiDB-lite"/>
    </source>
</evidence>
<dbReference type="PANTHER" id="PTHR10174">
    <property type="entry name" value="ALPHA-TOCOPHEROL TRANSFER PROTEIN-RELATED"/>
    <property type="match status" value="1"/>
</dbReference>
<comment type="caution">
    <text evidence="3">The sequence shown here is derived from an EMBL/GenBank/DDBJ whole genome shotgun (WGS) entry which is preliminary data.</text>
</comment>
<evidence type="ECO:0000313" key="4">
    <source>
        <dbReference type="Proteomes" id="UP000827092"/>
    </source>
</evidence>
<dbReference type="SMART" id="SM00516">
    <property type="entry name" value="SEC14"/>
    <property type="match status" value="1"/>
</dbReference>
<name>A0AAV6UWF2_9ARAC</name>
<dbReference type="Gene3D" id="3.40.525.10">
    <property type="entry name" value="CRAL-TRIO lipid binding domain"/>
    <property type="match status" value="1"/>
</dbReference>
<dbReference type="SUPFAM" id="SSF46938">
    <property type="entry name" value="CRAL/TRIO N-terminal domain"/>
    <property type="match status" value="1"/>
</dbReference>
<accession>A0AAV6UWF2</accession>
<organism evidence="3 4">
    <name type="scientific">Oedothorax gibbosus</name>
    <dbReference type="NCBI Taxonomy" id="931172"/>
    <lineage>
        <taxon>Eukaryota</taxon>
        <taxon>Metazoa</taxon>
        <taxon>Ecdysozoa</taxon>
        <taxon>Arthropoda</taxon>
        <taxon>Chelicerata</taxon>
        <taxon>Arachnida</taxon>
        <taxon>Araneae</taxon>
        <taxon>Araneomorphae</taxon>
        <taxon>Entelegynae</taxon>
        <taxon>Araneoidea</taxon>
        <taxon>Linyphiidae</taxon>
        <taxon>Erigoninae</taxon>
        <taxon>Oedothorax</taxon>
    </lineage>
</organism>
<dbReference type="PRINTS" id="PR00180">
    <property type="entry name" value="CRETINALDHBP"/>
</dbReference>
<dbReference type="PROSITE" id="PS50191">
    <property type="entry name" value="CRAL_TRIO"/>
    <property type="match status" value="1"/>
</dbReference>
<evidence type="ECO:0000313" key="3">
    <source>
        <dbReference type="EMBL" id="KAG8188118.1"/>
    </source>
</evidence>
<dbReference type="SUPFAM" id="SSF52087">
    <property type="entry name" value="CRAL/TRIO domain"/>
    <property type="match status" value="1"/>
</dbReference>